<dbReference type="Proteomes" id="UP000478052">
    <property type="component" value="Unassembled WGS sequence"/>
</dbReference>
<dbReference type="OrthoDB" id="5977959at2759"/>
<feature type="non-terminal residue" evidence="2">
    <location>
        <position position="67"/>
    </location>
</feature>
<organism evidence="2 3">
    <name type="scientific">Aphis craccivora</name>
    <name type="common">Cowpea aphid</name>
    <dbReference type="NCBI Taxonomy" id="307492"/>
    <lineage>
        <taxon>Eukaryota</taxon>
        <taxon>Metazoa</taxon>
        <taxon>Ecdysozoa</taxon>
        <taxon>Arthropoda</taxon>
        <taxon>Hexapoda</taxon>
        <taxon>Insecta</taxon>
        <taxon>Pterygota</taxon>
        <taxon>Neoptera</taxon>
        <taxon>Paraneoptera</taxon>
        <taxon>Hemiptera</taxon>
        <taxon>Sternorrhyncha</taxon>
        <taxon>Aphidomorpha</taxon>
        <taxon>Aphidoidea</taxon>
        <taxon>Aphididae</taxon>
        <taxon>Aphidini</taxon>
        <taxon>Aphis</taxon>
        <taxon>Aphis</taxon>
    </lineage>
</organism>
<comment type="caution">
    <text evidence="2">The sequence shown here is derived from an EMBL/GenBank/DDBJ whole genome shotgun (WGS) entry which is preliminary data.</text>
</comment>
<dbReference type="AlphaFoldDB" id="A0A6G0ZLP7"/>
<reference evidence="2 3" key="1">
    <citation type="submission" date="2019-08" db="EMBL/GenBank/DDBJ databases">
        <title>Whole genome of Aphis craccivora.</title>
        <authorList>
            <person name="Voronova N.V."/>
            <person name="Shulinski R.S."/>
            <person name="Bandarenka Y.V."/>
            <person name="Zhorov D.G."/>
            <person name="Warner D."/>
        </authorList>
    </citation>
    <scope>NUCLEOTIDE SEQUENCE [LARGE SCALE GENOMIC DNA]</scope>
    <source>
        <strain evidence="2">180601</strain>
        <tissue evidence="2">Whole Body</tissue>
    </source>
</reference>
<feature type="compositionally biased region" description="Polar residues" evidence="1">
    <location>
        <begin position="9"/>
        <end position="19"/>
    </location>
</feature>
<sequence>MHNPKLGILTQSDGQNTDSPGFELFDSDNGHDLTLSPQTFTANTTAESFLVNDNSNSIGIPVNESDT</sequence>
<gene>
    <name evidence="2" type="ORF">FWK35_00031419</name>
</gene>
<evidence type="ECO:0000313" key="2">
    <source>
        <dbReference type="EMBL" id="KAF0772021.1"/>
    </source>
</evidence>
<proteinExistence type="predicted"/>
<accession>A0A6G0ZLP7</accession>
<feature type="region of interest" description="Disordered" evidence="1">
    <location>
        <begin position="1"/>
        <end position="30"/>
    </location>
</feature>
<dbReference type="EMBL" id="VUJU01000222">
    <property type="protein sequence ID" value="KAF0772021.1"/>
    <property type="molecule type" value="Genomic_DNA"/>
</dbReference>
<keyword evidence="3" id="KW-1185">Reference proteome</keyword>
<protein>
    <submittedName>
        <fullName evidence="2">Zinc finger protein 90</fullName>
    </submittedName>
</protein>
<name>A0A6G0ZLP7_APHCR</name>
<evidence type="ECO:0000313" key="3">
    <source>
        <dbReference type="Proteomes" id="UP000478052"/>
    </source>
</evidence>
<evidence type="ECO:0000256" key="1">
    <source>
        <dbReference type="SAM" id="MobiDB-lite"/>
    </source>
</evidence>